<dbReference type="Proteomes" id="UP001302367">
    <property type="component" value="Chromosome 1"/>
</dbReference>
<gene>
    <name evidence="2" type="ORF">CB0940_01417</name>
    <name evidence="3" type="ORF">RHO25_001464</name>
</gene>
<feature type="region of interest" description="Disordered" evidence="1">
    <location>
        <begin position="339"/>
        <end position="364"/>
    </location>
</feature>
<dbReference type="AlphaFoldDB" id="A0A2G5I8P8"/>
<sequence length="507" mass="54315">MSTATIDLCLPLAKYSYAESETVHSSVQWTHYSAAGLCLLVQGTAGGHGELSLHIVERTTVMESLDIARYVDRASDMRHYARQAGSVLRTDQLPIFAIAKQPNVALRLQLQTGRTRRIQLGLSSAVHHQQVVEALSHRGVEFQEARPATSAQNAASAIRPVARNNHRDIPLQAPAAANHQQPTPSPFHPPSVRIGSLGQHPQQASAGHREARMVAPRLIRPLSAANHGTAGSTITSRPLSVAAMNPVPATRDGRERSRSPERVTASSSSGASQPGVSSLRPGLGHSSCPTSAPLAQGSDQSPPSTSHEMTHGATRSSSRPSSALDLPPLRMPRLVESRPNTAANIATSDTTARPSMDRSNVYSEQSVAKDATLVAPKLAGGMSDIQFRSPLPPANHNHKSQPTPAETSLNVHASKGIARLSSLMDAPHEIEEPLESSVVPQHAELPVVRASGQPRGQELSLATYEAQCVQDRQAALDQFMMDVLDDPKFETLCADVENCWRRSILGL</sequence>
<dbReference type="OrthoDB" id="5360255at2759"/>
<feature type="compositionally biased region" description="Polar residues" evidence="1">
    <location>
        <begin position="229"/>
        <end position="238"/>
    </location>
</feature>
<reference evidence="3 5" key="2">
    <citation type="submission" date="2023-09" db="EMBL/GenBank/DDBJ databases">
        <title>Complete-Gapless Cercospora beticola genome.</title>
        <authorList>
            <person name="Wyatt N.A."/>
            <person name="Spanner R.E."/>
            <person name="Bolton M.D."/>
        </authorList>
    </citation>
    <scope>NUCLEOTIDE SEQUENCE [LARGE SCALE GENOMIC DNA]</scope>
    <source>
        <strain evidence="3">Cb09-40</strain>
    </source>
</reference>
<evidence type="ECO:0000313" key="2">
    <source>
        <dbReference type="EMBL" id="PIB01165.1"/>
    </source>
</evidence>
<evidence type="ECO:0000313" key="4">
    <source>
        <dbReference type="Proteomes" id="UP000230605"/>
    </source>
</evidence>
<protein>
    <submittedName>
        <fullName evidence="2">Uncharacterized protein</fullName>
    </submittedName>
</protein>
<dbReference type="GO" id="GO:0007131">
    <property type="term" value="P:reciprocal meiotic recombination"/>
    <property type="evidence" value="ECO:0007669"/>
    <property type="project" value="InterPro"/>
</dbReference>
<evidence type="ECO:0000256" key="1">
    <source>
        <dbReference type="SAM" id="MobiDB-lite"/>
    </source>
</evidence>
<evidence type="ECO:0000313" key="5">
    <source>
        <dbReference type="Proteomes" id="UP001302367"/>
    </source>
</evidence>
<dbReference type="Pfam" id="PF03525">
    <property type="entry name" value="Meiotic_rec114"/>
    <property type="match status" value="1"/>
</dbReference>
<keyword evidence="5" id="KW-1185">Reference proteome</keyword>
<dbReference type="EMBL" id="CP134184">
    <property type="protein sequence ID" value="WPA96856.1"/>
    <property type="molecule type" value="Genomic_DNA"/>
</dbReference>
<feature type="region of interest" description="Disordered" evidence="1">
    <location>
        <begin position="175"/>
        <end position="327"/>
    </location>
</feature>
<feature type="compositionally biased region" description="Basic and acidic residues" evidence="1">
    <location>
        <begin position="251"/>
        <end position="261"/>
    </location>
</feature>
<feature type="compositionally biased region" description="Polar residues" evidence="1">
    <location>
        <begin position="297"/>
        <end position="321"/>
    </location>
</feature>
<reference evidence="2 4" key="1">
    <citation type="submission" date="2015-10" db="EMBL/GenBank/DDBJ databases">
        <title>The cercosporin biosynthetic gene cluster was horizontally transferred to several fungal lineages and shown to be expanded in Cercospora beticola based on microsynteny with recipient genomes.</title>
        <authorList>
            <person name="De Jonge R."/>
            <person name="Ebert M.K."/>
            <person name="Suttle J.C."/>
            <person name="Jurick Ii W.M."/>
            <person name="Secor G.A."/>
            <person name="Thomma B.P."/>
            <person name="Van De Peer Y."/>
            <person name="Bolton M.D."/>
        </authorList>
    </citation>
    <scope>NUCLEOTIDE SEQUENCE [LARGE SCALE GENOMIC DNA]</scope>
    <source>
        <strain evidence="2 4">09-40</strain>
    </source>
</reference>
<accession>A0A2G5I8P8</accession>
<name>A0A2G5I8P8_CERBT</name>
<proteinExistence type="predicted"/>
<organism evidence="2 4">
    <name type="scientific">Cercospora beticola</name>
    <name type="common">Sugarbeet leaf spot fungus</name>
    <dbReference type="NCBI Taxonomy" id="122368"/>
    <lineage>
        <taxon>Eukaryota</taxon>
        <taxon>Fungi</taxon>
        <taxon>Dikarya</taxon>
        <taxon>Ascomycota</taxon>
        <taxon>Pezizomycotina</taxon>
        <taxon>Dothideomycetes</taxon>
        <taxon>Dothideomycetidae</taxon>
        <taxon>Mycosphaerellales</taxon>
        <taxon>Mycosphaerellaceae</taxon>
        <taxon>Cercospora</taxon>
    </lineage>
</organism>
<feature type="compositionally biased region" description="Low complexity" evidence="1">
    <location>
        <begin position="265"/>
        <end position="278"/>
    </location>
</feature>
<evidence type="ECO:0000313" key="3">
    <source>
        <dbReference type="EMBL" id="WPA96856.1"/>
    </source>
</evidence>
<dbReference type="InterPro" id="IPR004354">
    <property type="entry name" value="Meiotic_Rec114"/>
</dbReference>
<dbReference type="EMBL" id="LKMD01000100">
    <property type="protein sequence ID" value="PIB01165.1"/>
    <property type="molecule type" value="Genomic_DNA"/>
</dbReference>
<dbReference type="Proteomes" id="UP000230605">
    <property type="component" value="Chromosome 1"/>
</dbReference>